<evidence type="ECO:0000256" key="6">
    <source>
        <dbReference type="ARBA" id="ARBA00022989"/>
    </source>
</evidence>
<dbReference type="GO" id="GO:0007165">
    <property type="term" value="P:signal transduction"/>
    <property type="evidence" value="ECO:0007669"/>
    <property type="project" value="UniProtKB-KW"/>
</dbReference>
<dbReference type="InterPro" id="IPR004117">
    <property type="entry name" value="7tm6_olfct_rcpt"/>
</dbReference>
<evidence type="ECO:0000256" key="5">
    <source>
        <dbReference type="ARBA" id="ARBA00022725"/>
    </source>
</evidence>
<comment type="subcellular location">
    <subcellularLocation>
        <location evidence="1">Cell membrane</location>
        <topology evidence="1">Multi-pass membrane protein</topology>
    </subcellularLocation>
</comment>
<keyword evidence="7 10" id="KW-0472">Membrane</keyword>
<keyword evidence="6 10" id="KW-1133">Transmembrane helix</keyword>
<dbReference type="EMBL" id="KT381576">
    <property type="protein sequence ID" value="ALR72582.1"/>
    <property type="molecule type" value="mRNA"/>
</dbReference>
<evidence type="ECO:0000256" key="11">
    <source>
        <dbReference type="SAM" id="SignalP"/>
    </source>
</evidence>
<dbReference type="PANTHER" id="PTHR21137">
    <property type="entry name" value="ODORANT RECEPTOR"/>
    <property type="match status" value="1"/>
</dbReference>
<keyword evidence="9" id="KW-0807">Transducer</keyword>
<dbReference type="Pfam" id="PF02949">
    <property type="entry name" value="7tm_6"/>
    <property type="match status" value="1"/>
</dbReference>
<keyword evidence="8 12" id="KW-0675">Receptor</keyword>
<keyword evidence="3" id="KW-0716">Sensory transduction</keyword>
<keyword evidence="5" id="KW-0552">Olfaction</keyword>
<dbReference type="GO" id="GO:0005549">
    <property type="term" value="F:odorant binding"/>
    <property type="evidence" value="ECO:0007669"/>
    <property type="project" value="InterPro"/>
</dbReference>
<reference evidence="12" key="1">
    <citation type="journal article" date="2015" name="BMC Genomics">
        <title>Candidate chemosensory genes identified in Colaphellus bowringi by antennal transcriptome analysis.</title>
        <authorList>
            <person name="Li X.M."/>
            <person name="Zhu X.Y."/>
            <person name="Wang Z.Q."/>
            <person name="Wang Y."/>
            <person name="He P."/>
            <person name="Chen G."/>
            <person name="Sun L."/>
            <person name="Deng D.G."/>
            <person name="Zhang Y.N."/>
        </authorList>
    </citation>
    <scope>NUCLEOTIDE SEQUENCE</scope>
</reference>
<sequence>MHNVLVTLVLCCLLYSSTAPLESFVLSVIVTLTLVVLIEVFILCWFCQEFTTEFSNVLDAAYELDWLNYSPKLRRTIILTIMRLQKPPFFTMAKSTRLDMIFFSNLLKMAYSFYTLISKVN</sequence>
<keyword evidence="11" id="KW-0732">Signal</keyword>
<evidence type="ECO:0000256" key="2">
    <source>
        <dbReference type="ARBA" id="ARBA00022475"/>
    </source>
</evidence>
<name>A0A0S3J3H4_9CUCU</name>
<accession>A0A0S3J3H4</accession>
<evidence type="ECO:0000256" key="10">
    <source>
        <dbReference type="SAM" id="Phobius"/>
    </source>
</evidence>
<organism evidence="12">
    <name type="scientific">Colaphellus bowringi</name>
    <dbReference type="NCBI Taxonomy" id="561076"/>
    <lineage>
        <taxon>Eukaryota</taxon>
        <taxon>Metazoa</taxon>
        <taxon>Ecdysozoa</taxon>
        <taxon>Arthropoda</taxon>
        <taxon>Hexapoda</taxon>
        <taxon>Insecta</taxon>
        <taxon>Pterygota</taxon>
        <taxon>Neoptera</taxon>
        <taxon>Endopterygota</taxon>
        <taxon>Coleoptera</taxon>
        <taxon>Polyphaga</taxon>
        <taxon>Cucujiformia</taxon>
        <taxon>Chrysomeloidea</taxon>
        <taxon>Chrysomelidae</taxon>
        <taxon>Chrysomelinae</taxon>
        <taxon>Chrysomelini</taxon>
        <taxon>Colaphellus</taxon>
    </lineage>
</organism>
<evidence type="ECO:0000256" key="1">
    <source>
        <dbReference type="ARBA" id="ARBA00004651"/>
    </source>
</evidence>
<evidence type="ECO:0000256" key="7">
    <source>
        <dbReference type="ARBA" id="ARBA00023136"/>
    </source>
</evidence>
<reference evidence="12" key="2">
    <citation type="submission" date="2015-08" db="EMBL/GenBank/DDBJ databases">
        <authorList>
            <person name="Babu N.S."/>
            <person name="Beckwith C.J."/>
            <person name="Beseler K.G."/>
            <person name="Brison A."/>
            <person name="Carone J.V."/>
            <person name="Caskin T.P."/>
            <person name="Diamond M."/>
            <person name="Durham M.E."/>
            <person name="Foxe J.M."/>
            <person name="Go M."/>
            <person name="Henderson B.A."/>
            <person name="Jones I.B."/>
            <person name="McGettigan J.A."/>
            <person name="Micheletti S.J."/>
            <person name="Nasrallah M.E."/>
            <person name="Ortiz D."/>
            <person name="Piller C.R."/>
            <person name="Privatt S.R."/>
            <person name="Schneider S.L."/>
            <person name="Sharp S."/>
            <person name="Smith T.C."/>
            <person name="Stanton J.D."/>
            <person name="Ullery H.E."/>
            <person name="Wilson R.J."/>
            <person name="Serrano M.G."/>
            <person name="Buck G."/>
            <person name="Lee V."/>
            <person name="Wang Y."/>
            <person name="Carvalho R."/>
            <person name="Voegtly L."/>
            <person name="Shi R."/>
            <person name="Duckworth R."/>
            <person name="Johnson A."/>
            <person name="Loviza R."/>
            <person name="Walstead R."/>
            <person name="Shah Z."/>
            <person name="Kiflezghi M."/>
            <person name="Wade K."/>
            <person name="Ball S.L."/>
            <person name="Bradley K.W."/>
            <person name="Asai D.J."/>
            <person name="Bowman C.A."/>
            <person name="Russell D.A."/>
            <person name="Pope W.H."/>
            <person name="Jacobs-Sera D."/>
            <person name="Hendrix R.W."/>
            <person name="Hatfull G.F."/>
        </authorList>
    </citation>
    <scope>NUCLEOTIDE SEQUENCE</scope>
</reference>
<dbReference type="GO" id="GO:0004984">
    <property type="term" value="F:olfactory receptor activity"/>
    <property type="evidence" value="ECO:0007669"/>
    <property type="project" value="InterPro"/>
</dbReference>
<evidence type="ECO:0000256" key="9">
    <source>
        <dbReference type="ARBA" id="ARBA00023224"/>
    </source>
</evidence>
<dbReference type="PANTHER" id="PTHR21137:SF35">
    <property type="entry name" value="ODORANT RECEPTOR 19A-RELATED"/>
    <property type="match status" value="1"/>
</dbReference>
<evidence type="ECO:0000256" key="3">
    <source>
        <dbReference type="ARBA" id="ARBA00022606"/>
    </source>
</evidence>
<keyword evidence="2" id="KW-1003">Cell membrane</keyword>
<feature type="signal peptide" evidence="11">
    <location>
        <begin position="1"/>
        <end position="19"/>
    </location>
</feature>
<dbReference type="GO" id="GO:0005886">
    <property type="term" value="C:plasma membrane"/>
    <property type="evidence" value="ECO:0007669"/>
    <property type="project" value="UniProtKB-SubCell"/>
</dbReference>
<evidence type="ECO:0000256" key="8">
    <source>
        <dbReference type="ARBA" id="ARBA00023170"/>
    </source>
</evidence>
<feature type="chain" id="PRO_5006612679" evidence="11">
    <location>
        <begin position="20"/>
        <end position="121"/>
    </location>
</feature>
<evidence type="ECO:0000256" key="4">
    <source>
        <dbReference type="ARBA" id="ARBA00022692"/>
    </source>
</evidence>
<evidence type="ECO:0000313" key="12">
    <source>
        <dbReference type="EMBL" id="ALR72582.1"/>
    </source>
</evidence>
<keyword evidence="4 10" id="KW-0812">Transmembrane</keyword>
<proteinExistence type="evidence at transcript level"/>
<dbReference type="AlphaFoldDB" id="A0A0S3J3H4"/>
<protein>
    <submittedName>
        <fullName evidence="12">Odorant receptor OR39</fullName>
    </submittedName>
</protein>
<feature type="transmembrane region" description="Helical" evidence="10">
    <location>
        <begin position="28"/>
        <end position="47"/>
    </location>
</feature>